<dbReference type="AlphaFoldDB" id="A0AAW4MYE3"/>
<dbReference type="Pfam" id="PF04961">
    <property type="entry name" value="FTCD_C"/>
    <property type="match status" value="1"/>
</dbReference>
<gene>
    <name evidence="3" type="ORF">KSV97_06335</name>
    <name evidence="4" type="ORF">KSW06_06190</name>
</gene>
<dbReference type="EMBL" id="JAHOEL010000031">
    <property type="protein sequence ID" value="MBV3392843.1"/>
    <property type="molecule type" value="Genomic_DNA"/>
</dbReference>
<dbReference type="GO" id="GO:0003824">
    <property type="term" value="F:catalytic activity"/>
    <property type="evidence" value="ECO:0007669"/>
    <property type="project" value="InterPro"/>
</dbReference>
<comment type="caution">
    <text evidence="3">The sequence shown here is derived from an EMBL/GenBank/DDBJ whole genome shotgun (WGS) entry which is preliminary data.</text>
</comment>
<dbReference type="InterPro" id="IPR007044">
    <property type="entry name" value="Cyclodeamin/CycHdrlase"/>
</dbReference>
<dbReference type="EMBL" id="JAHOEF010000033">
    <property type="protein sequence ID" value="MBV3382841.1"/>
    <property type="molecule type" value="Genomic_DNA"/>
</dbReference>
<organism evidence="3 5">
    <name type="scientific">Catenibacterium mitsuokai</name>
    <dbReference type="NCBI Taxonomy" id="100886"/>
    <lineage>
        <taxon>Bacteria</taxon>
        <taxon>Bacillati</taxon>
        <taxon>Bacillota</taxon>
        <taxon>Erysipelotrichia</taxon>
        <taxon>Erysipelotrichales</taxon>
        <taxon>Coprobacillaceae</taxon>
        <taxon>Catenibacterium</taxon>
    </lineage>
</organism>
<evidence type="ECO:0000256" key="1">
    <source>
        <dbReference type="SAM" id="Phobius"/>
    </source>
</evidence>
<dbReference type="Proteomes" id="UP001197492">
    <property type="component" value="Unassembled WGS sequence"/>
</dbReference>
<keyword evidence="6" id="KW-1185">Reference proteome</keyword>
<name>A0AAW4MYE3_9FIRM</name>
<feature type="domain" description="Cyclodeaminase/cyclohydrolase" evidence="2">
    <location>
        <begin position="5"/>
        <end position="184"/>
    </location>
</feature>
<accession>A0AAW4MYE3</accession>
<dbReference type="Proteomes" id="UP001196408">
    <property type="component" value="Unassembled WGS sequence"/>
</dbReference>
<evidence type="ECO:0000259" key="2">
    <source>
        <dbReference type="Pfam" id="PF04961"/>
    </source>
</evidence>
<evidence type="ECO:0000313" key="4">
    <source>
        <dbReference type="EMBL" id="MBV3392843.1"/>
    </source>
</evidence>
<protein>
    <submittedName>
        <fullName evidence="3">Cyclodeaminase/cyclohydrolase family protein</fullName>
    </submittedName>
</protein>
<proteinExistence type="predicted"/>
<keyword evidence="1" id="KW-0472">Membrane</keyword>
<evidence type="ECO:0000313" key="5">
    <source>
        <dbReference type="Proteomes" id="UP001196408"/>
    </source>
</evidence>
<evidence type="ECO:0000313" key="3">
    <source>
        <dbReference type="EMBL" id="MBV3382841.1"/>
    </source>
</evidence>
<evidence type="ECO:0000313" key="6">
    <source>
        <dbReference type="Proteomes" id="UP001197492"/>
    </source>
</evidence>
<keyword evidence="1" id="KW-0812">Transmembrane</keyword>
<dbReference type="PROSITE" id="PS51257">
    <property type="entry name" value="PROKAR_LIPOPROTEIN"/>
    <property type="match status" value="1"/>
</dbReference>
<dbReference type="RefSeq" id="WP_217747666.1">
    <property type="nucleotide sequence ID" value="NZ_JAHOEB010000030.1"/>
</dbReference>
<feature type="transmembrane region" description="Helical" evidence="1">
    <location>
        <begin position="20"/>
        <end position="40"/>
    </location>
</feature>
<keyword evidence="1" id="KW-1133">Transmembrane helix</keyword>
<reference evidence="3 6" key="1">
    <citation type="submission" date="2021-06" db="EMBL/GenBank/DDBJ databases">
        <title>Collection of gut derived symbiotic bacterial strains cultured from healthy donors.</title>
        <authorList>
            <person name="Lin H."/>
            <person name="Littmann E."/>
            <person name="Pamer E.G."/>
        </authorList>
    </citation>
    <scope>NUCLEOTIDE SEQUENCE</scope>
    <source>
        <strain evidence="4 6">MSK.21.70</strain>
        <strain evidence="3">MSK.21.82</strain>
    </source>
</reference>
<sequence length="210" mass="22937">MKEMIKDFLDELSSSSPTPGGGGASGLVGAIGCALGLMVGNLTVGKKKYKDVEDEIREIIEKLEDLKKKLVTSVDDDAENFKPLAEAYRLPKNTEEEKKHKEFVMESCLLDASLVPLQIMDLSYQSLKLFSTLNEKGSVMAISDVGVGVQCLRSALTGSIMNVYINTKSMKNREMAEKMNKRAEKLLVEGQLLADEITNSVIKKLGGPSC</sequence>